<dbReference type="RefSeq" id="WP_155305661.1">
    <property type="nucleotide sequence ID" value="NZ_AP021875.1"/>
</dbReference>
<dbReference type="Proteomes" id="UP000427769">
    <property type="component" value="Chromosome"/>
</dbReference>
<reference evidence="1 2" key="1">
    <citation type="submission" date="2019-11" db="EMBL/GenBank/DDBJ databases">
        <title>Comparative genomics of hydrocarbon-degrading Desulfosarcina strains.</title>
        <authorList>
            <person name="Watanabe M."/>
            <person name="Kojima H."/>
            <person name="Fukui M."/>
        </authorList>
    </citation>
    <scope>NUCLEOTIDE SEQUENCE [LARGE SCALE GENOMIC DNA]</scope>
    <source>
        <strain evidence="1 2">PP31</strain>
    </source>
</reference>
<gene>
    <name evidence="1" type="ORF">DSCW_42740</name>
</gene>
<proteinExistence type="predicted"/>
<dbReference type="InterPro" id="IPR014846">
    <property type="entry name" value="DUF1786_pyruvate_format-lyase"/>
</dbReference>
<dbReference type="KEGG" id="dwd:DSCW_42740"/>
<organism evidence="1 2">
    <name type="scientific">Desulfosarcina widdelii</name>
    <dbReference type="NCBI Taxonomy" id="947919"/>
    <lineage>
        <taxon>Bacteria</taxon>
        <taxon>Pseudomonadati</taxon>
        <taxon>Thermodesulfobacteriota</taxon>
        <taxon>Desulfobacteria</taxon>
        <taxon>Desulfobacterales</taxon>
        <taxon>Desulfosarcinaceae</taxon>
        <taxon>Desulfosarcina</taxon>
    </lineage>
</organism>
<keyword evidence="2" id="KW-1185">Reference proteome</keyword>
<dbReference type="EMBL" id="AP021875">
    <property type="protein sequence ID" value="BBO76857.1"/>
    <property type="molecule type" value="Genomic_DNA"/>
</dbReference>
<name>A0A5K7ZLG5_9BACT</name>
<sequence>MGRYLMLDIGAGTMDMLCFDTEQDLHYKAVVRSPVRVLADDVRRTQGALVVTGVEMGGGPVSQALIERAKTSKVVMSMSAAATIHHDMEKVTAHGIRVVADAGAEGLIGNSDFSPVRSGDLQIGRIRRLVEGLGLPFFFDAIGICAQDHGVPPPGVSHLDFRHRMFTTVLEKEPTPYALLYRSDEVPAEMNRLASIAADARSLPADRIYVMDSGMAAILGASKDILASGMRRMLVLDIATSHTVAAVLEDGVLCGFFEYHTRDVTVERLDRLLKDLPDGKLSHRQILEEGGHGAYSRSAFGYDQVQRILATGPRRRLAASSTLPIVFGAPWGDNMMTGTVGLLEAVRLREGLPVLDYL</sequence>
<dbReference type="Pfam" id="PF08735">
    <property type="entry name" value="DUF1786"/>
    <property type="match status" value="1"/>
</dbReference>
<evidence type="ECO:0000313" key="1">
    <source>
        <dbReference type="EMBL" id="BBO76857.1"/>
    </source>
</evidence>
<protein>
    <recommendedName>
        <fullName evidence="3">Pyruvate formate-lyase activating enzyme</fullName>
    </recommendedName>
</protein>
<accession>A0A5K7ZLG5</accession>
<dbReference type="OrthoDB" id="9777509at2"/>
<dbReference type="AlphaFoldDB" id="A0A5K7ZLG5"/>
<evidence type="ECO:0008006" key="3">
    <source>
        <dbReference type="Google" id="ProtNLM"/>
    </source>
</evidence>
<evidence type="ECO:0000313" key="2">
    <source>
        <dbReference type="Proteomes" id="UP000427769"/>
    </source>
</evidence>